<evidence type="ECO:0000313" key="3">
    <source>
        <dbReference type="Proteomes" id="UP000219573"/>
    </source>
</evidence>
<dbReference type="RefSeq" id="WP_097017918.1">
    <property type="nucleotide sequence ID" value="NZ_OBDZ01000013.1"/>
</dbReference>
<accession>A0A285H200</accession>
<keyword evidence="3" id="KW-1185">Reference proteome</keyword>
<dbReference type="EMBL" id="OBDZ01000013">
    <property type="protein sequence ID" value="SNY29718.1"/>
    <property type="molecule type" value="Genomic_DNA"/>
</dbReference>
<dbReference type="PANTHER" id="PTHR33490:SF6">
    <property type="entry name" value="SLL1049 PROTEIN"/>
    <property type="match status" value="1"/>
</dbReference>
<name>A0A285H200_9FIRM</name>
<protein>
    <submittedName>
        <fullName evidence="2">Transglutaminase-like superfamily protein</fullName>
    </submittedName>
</protein>
<gene>
    <name evidence="2" type="ORF">SAMN06265827_1135</name>
</gene>
<reference evidence="3" key="1">
    <citation type="submission" date="2017-09" db="EMBL/GenBank/DDBJ databases">
        <authorList>
            <person name="Varghese N."/>
            <person name="Submissions S."/>
        </authorList>
    </citation>
    <scope>NUCLEOTIDE SEQUENCE [LARGE SCALE GENOMIC DNA]</scope>
    <source>
        <strain evidence="3">MSL47</strain>
    </source>
</reference>
<feature type="domain" description="Transglutaminase-like" evidence="1">
    <location>
        <begin position="389"/>
        <end position="452"/>
    </location>
</feature>
<dbReference type="InterPro" id="IPR038765">
    <property type="entry name" value="Papain-like_cys_pep_sf"/>
</dbReference>
<dbReference type="PANTHER" id="PTHR33490">
    <property type="entry name" value="BLR5614 PROTEIN-RELATED"/>
    <property type="match status" value="1"/>
</dbReference>
<proteinExistence type="predicted"/>
<dbReference type="Pfam" id="PF01841">
    <property type="entry name" value="Transglut_core"/>
    <property type="match status" value="1"/>
</dbReference>
<dbReference type="InterPro" id="IPR002931">
    <property type="entry name" value="Transglutaminase-like"/>
</dbReference>
<sequence length="554" mass="64561">MYKNTKIVLLILVILIFLSIHIEAKKNNEFKLNYLLKIGKQTYGFQRFEMNCIINKDDEIEWIVSGEEIYFLRQKMSGGDYVITEYKTKIKARLASDFTLLDYRSNTLENDKLSECIHMYFNQNSYMINIVNRKKDKKKEQVIKVDKPCYLYKTWIIDSLVQNNLLKEDKELKFIRENSINKYLLNSFYLKRLTVKDKTNLIFLVSGQGDKIFIDNIHNRLAKMFFKESKVTVTSGNIHKDKIKALDVTKFSIIPSNVLFLYKNKLSRLNLKVKMPFEVDDNNYLNSTRQSFKGRADEKGFYGELIINAKEYISSKNIPFPLNKVWQGNLKQYLNSTPNIEVNSLEIRNKAKEITEEITTTWNASKAIAKWVYKNIKYKDTQELTALETLRKGYGLCAEKALLVVALCRAVNIPARVIRGFSYDLKYNAFVSHAWIEVYLGKDGWIPLDPTQGQFEFVDASHIAYLFNTGNGYIYNFDKVPEIKVLNYSPASAVVVNRKINFSVVGDFNKTRSYIVKQDSQEIGSYKSKLIRKNNKPILLEEFNNNEKNPIKLN</sequence>
<evidence type="ECO:0000313" key="2">
    <source>
        <dbReference type="EMBL" id="SNY29718.1"/>
    </source>
</evidence>
<dbReference type="AlphaFoldDB" id="A0A285H200"/>
<organism evidence="2 3">
    <name type="scientific">Orenia metallireducens</name>
    <dbReference type="NCBI Taxonomy" id="1413210"/>
    <lineage>
        <taxon>Bacteria</taxon>
        <taxon>Bacillati</taxon>
        <taxon>Bacillota</taxon>
        <taxon>Clostridia</taxon>
        <taxon>Halanaerobiales</taxon>
        <taxon>Halobacteroidaceae</taxon>
        <taxon>Orenia</taxon>
    </lineage>
</organism>
<dbReference type="SUPFAM" id="SSF54001">
    <property type="entry name" value="Cysteine proteinases"/>
    <property type="match status" value="1"/>
</dbReference>
<dbReference type="Proteomes" id="UP000219573">
    <property type="component" value="Unassembled WGS sequence"/>
</dbReference>
<dbReference type="OrthoDB" id="1817605at2"/>
<dbReference type="SMART" id="SM00460">
    <property type="entry name" value="TGc"/>
    <property type="match status" value="1"/>
</dbReference>
<evidence type="ECO:0000259" key="1">
    <source>
        <dbReference type="SMART" id="SM00460"/>
    </source>
</evidence>
<dbReference type="Gene3D" id="3.10.620.30">
    <property type="match status" value="1"/>
</dbReference>